<dbReference type="AlphaFoldDB" id="A0AAD8UYR7"/>
<sequence length="157" mass="17570">MTALHWHGWVPHAGRSCQLTFVLLCPSGAQAACRSCLPKQKQKSIRTESCLCSEEKIRKMGGEEEVQRTCSPTRPPSPSQLSIRWRGLPLLYTAQHCGQSFSTFLPPPCLPLVSGSPSRGRAERERSTRQHFVAIHRRTGAGKRNSVTCFQMRRIGQ</sequence>
<reference evidence="2" key="1">
    <citation type="submission" date="2021-06" db="EMBL/GenBank/DDBJ databases">
        <title>Comparative genomics, transcriptomics and evolutionary studies reveal genomic signatures of adaptation to plant cell wall in hemibiotrophic fungi.</title>
        <authorList>
            <consortium name="DOE Joint Genome Institute"/>
            <person name="Baroncelli R."/>
            <person name="Diaz J.F."/>
            <person name="Benocci T."/>
            <person name="Peng M."/>
            <person name="Battaglia E."/>
            <person name="Haridas S."/>
            <person name="Andreopoulos W."/>
            <person name="Labutti K."/>
            <person name="Pangilinan J."/>
            <person name="Floch G.L."/>
            <person name="Makela M.R."/>
            <person name="Henrissat B."/>
            <person name="Grigoriev I.V."/>
            <person name="Crouch J.A."/>
            <person name="De Vries R.P."/>
            <person name="Sukno S.A."/>
            <person name="Thon M.R."/>
        </authorList>
    </citation>
    <scope>NUCLEOTIDE SEQUENCE</scope>
    <source>
        <strain evidence="2">CBS 125086</strain>
    </source>
</reference>
<evidence type="ECO:0000256" key="1">
    <source>
        <dbReference type="SAM" id="SignalP"/>
    </source>
</evidence>
<dbReference type="GeneID" id="85443182"/>
<accession>A0AAD8UYR7</accession>
<feature type="signal peptide" evidence="1">
    <location>
        <begin position="1"/>
        <end position="31"/>
    </location>
</feature>
<evidence type="ECO:0008006" key="4">
    <source>
        <dbReference type="Google" id="ProtNLM"/>
    </source>
</evidence>
<evidence type="ECO:0000313" key="2">
    <source>
        <dbReference type="EMBL" id="KAK1569987.1"/>
    </source>
</evidence>
<dbReference type="RefSeq" id="XP_060408174.1">
    <property type="nucleotide sequence ID" value="XM_060558942.1"/>
</dbReference>
<protein>
    <recommendedName>
        <fullName evidence="4">Secreted protein</fullName>
    </recommendedName>
</protein>
<evidence type="ECO:0000313" key="3">
    <source>
        <dbReference type="Proteomes" id="UP001230504"/>
    </source>
</evidence>
<dbReference type="Proteomes" id="UP001230504">
    <property type="component" value="Unassembled WGS sequence"/>
</dbReference>
<keyword evidence="3" id="KW-1185">Reference proteome</keyword>
<proteinExistence type="predicted"/>
<organism evidence="2 3">
    <name type="scientific">Colletotrichum navitas</name>
    <dbReference type="NCBI Taxonomy" id="681940"/>
    <lineage>
        <taxon>Eukaryota</taxon>
        <taxon>Fungi</taxon>
        <taxon>Dikarya</taxon>
        <taxon>Ascomycota</taxon>
        <taxon>Pezizomycotina</taxon>
        <taxon>Sordariomycetes</taxon>
        <taxon>Hypocreomycetidae</taxon>
        <taxon>Glomerellales</taxon>
        <taxon>Glomerellaceae</taxon>
        <taxon>Colletotrichum</taxon>
        <taxon>Colletotrichum graminicola species complex</taxon>
    </lineage>
</organism>
<feature type="chain" id="PRO_5041928488" description="Secreted protein" evidence="1">
    <location>
        <begin position="32"/>
        <end position="157"/>
    </location>
</feature>
<comment type="caution">
    <text evidence="2">The sequence shown here is derived from an EMBL/GenBank/DDBJ whole genome shotgun (WGS) entry which is preliminary data.</text>
</comment>
<keyword evidence="1" id="KW-0732">Signal</keyword>
<name>A0AAD8UYR7_9PEZI</name>
<gene>
    <name evidence="2" type="ORF">LY79DRAFT_56809</name>
</gene>
<dbReference type="EMBL" id="JAHLJV010000117">
    <property type="protein sequence ID" value="KAK1569987.1"/>
    <property type="molecule type" value="Genomic_DNA"/>
</dbReference>